<dbReference type="WBParaSite" id="nRc.2.0.1.t01879-RA">
    <property type="protein sequence ID" value="nRc.2.0.1.t01879-RA"/>
    <property type="gene ID" value="nRc.2.0.1.g01879"/>
</dbReference>
<name>A0A915HJQ1_ROMCU</name>
<dbReference type="Proteomes" id="UP000887565">
    <property type="component" value="Unplaced"/>
</dbReference>
<evidence type="ECO:0000313" key="1">
    <source>
        <dbReference type="Proteomes" id="UP000887565"/>
    </source>
</evidence>
<organism evidence="1 2">
    <name type="scientific">Romanomermis culicivorax</name>
    <name type="common">Nematode worm</name>
    <dbReference type="NCBI Taxonomy" id="13658"/>
    <lineage>
        <taxon>Eukaryota</taxon>
        <taxon>Metazoa</taxon>
        <taxon>Ecdysozoa</taxon>
        <taxon>Nematoda</taxon>
        <taxon>Enoplea</taxon>
        <taxon>Dorylaimia</taxon>
        <taxon>Mermithida</taxon>
        <taxon>Mermithoidea</taxon>
        <taxon>Mermithidae</taxon>
        <taxon>Romanomermis</taxon>
    </lineage>
</organism>
<reference evidence="2" key="1">
    <citation type="submission" date="2022-11" db="UniProtKB">
        <authorList>
            <consortium name="WormBaseParasite"/>
        </authorList>
    </citation>
    <scope>IDENTIFICATION</scope>
</reference>
<sequence length="175" mass="19685">MHGANEIRAVLIEISDVSTPLRKLIEYSHLDSIRIAVSAQNDNPETFRNDSGLTRGNNSRLRPGMNRHSVWLISAQCSCNQLELEPFKTTFNDVFWDNCAPYAIKWHTKVPSDDKSKMLKESDAVGSCCCPSFSSPDFSKICSKHSLPTKSAPNWTRTVVPKIQSTSKRASLWKK</sequence>
<accession>A0A915HJQ1</accession>
<proteinExistence type="predicted"/>
<dbReference type="AlphaFoldDB" id="A0A915HJQ1"/>
<evidence type="ECO:0000313" key="2">
    <source>
        <dbReference type="WBParaSite" id="nRc.2.0.1.t01879-RA"/>
    </source>
</evidence>
<keyword evidence="1" id="KW-1185">Reference proteome</keyword>
<protein>
    <submittedName>
        <fullName evidence="2">Uncharacterized protein</fullName>
    </submittedName>
</protein>